<keyword evidence="3" id="KW-0597">Phosphoprotein</keyword>
<evidence type="ECO:0000256" key="3">
    <source>
        <dbReference type="ARBA" id="ARBA00022553"/>
    </source>
</evidence>
<keyword evidence="4" id="KW-0808">Transferase</keyword>
<dbReference type="InterPro" id="IPR004358">
    <property type="entry name" value="Sig_transdc_His_kin-like_C"/>
</dbReference>
<dbReference type="InterPro" id="IPR001610">
    <property type="entry name" value="PAC"/>
</dbReference>
<dbReference type="eggNOG" id="COG5002">
    <property type="taxonomic scope" value="Bacteria"/>
</dbReference>
<reference evidence="10 11" key="1">
    <citation type="submission" date="2007-06" db="EMBL/GenBank/DDBJ databases">
        <authorList>
            <person name="Green D."/>
            <person name="Ferriera S."/>
            <person name="Johnson J."/>
            <person name="Kravitz S."/>
            <person name="Beeson K."/>
            <person name="Sutton G."/>
            <person name="Rogers Y.-H."/>
            <person name="Friedman R."/>
            <person name="Frazier M."/>
            <person name="Venter J.C."/>
        </authorList>
    </citation>
    <scope>NUCLEOTIDE SEQUENCE [LARGE SCALE GENOMIC DNA]</scope>
    <source>
        <strain evidence="10 11">DG893</strain>
    </source>
</reference>
<dbReference type="InterPro" id="IPR050736">
    <property type="entry name" value="Sensor_HK_Regulatory"/>
</dbReference>
<dbReference type="SUPFAM" id="SSF47384">
    <property type="entry name" value="Homodimeric domain of signal transducing histidine kinase"/>
    <property type="match status" value="1"/>
</dbReference>
<evidence type="ECO:0000259" key="8">
    <source>
        <dbReference type="PROSITE" id="PS50109"/>
    </source>
</evidence>
<evidence type="ECO:0000313" key="11">
    <source>
        <dbReference type="Proteomes" id="UP000005856"/>
    </source>
</evidence>
<evidence type="ECO:0000256" key="1">
    <source>
        <dbReference type="ARBA" id="ARBA00000085"/>
    </source>
</evidence>
<dbReference type="NCBIfam" id="TIGR00229">
    <property type="entry name" value="sensory_box"/>
    <property type="match status" value="2"/>
</dbReference>
<dbReference type="Pfam" id="PF00512">
    <property type="entry name" value="HisKA"/>
    <property type="match status" value="1"/>
</dbReference>
<keyword evidence="11" id="KW-1185">Reference proteome</keyword>
<dbReference type="InterPro" id="IPR003661">
    <property type="entry name" value="HisK_dim/P_dom"/>
</dbReference>
<dbReference type="SUPFAM" id="SSF55785">
    <property type="entry name" value="PYP-like sensor domain (PAS domain)"/>
    <property type="match status" value="2"/>
</dbReference>
<dbReference type="OrthoDB" id="9804645at2"/>
<dbReference type="PANTHER" id="PTHR43711:SF30">
    <property type="entry name" value="HISTIDINE KINASE"/>
    <property type="match status" value="1"/>
</dbReference>
<dbReference type="SUPFAM" id="SSF55874">
    <property type="entry name" value="ATPase domain of HSP90 chaperone/DNA topoisomerase II/histidine kinase"/>
    <property type="match status" value="1"/>
</dbReference>
<organism evidence="10 11">
    <name type="scientific">Marinobacter algicola DG893</name>
    <dbReference type="NCBI Taxonomy" id="443152"/>
    <lineage>
        <taxon>Bacteria</taxon>
        <taxon>Pseudomonadati</taxon>
        <taxon>Pseudomonadota</taxon>
        <taxon>Gammaproteobacteria</taxon>
        <taxon>Pseudomonadales</taxon>
        <taxon>Marinobacteraceae</taxon>
        <taxon>Marinobacter</taxon>
    </lineage>
</organism>
<keyword evidence="7" id="KW-0472">Membrane</keyword>
<dbReference type="Pfam" id="PF02518">
    <property type="entry name" value="HATPase_c"/>
    <property type="match status" value="1"/>
</dbReference>
<dbReference type="InterPro" id="IPR029016">
    <property type="entry name" value="GAF-like_dom_sf"/>
</dbReference>
<dbReference type="PRINTS" id="PR00344">
    <property type="entry name" value="BCTRLSENSOR"/>
</dbReference>
<dbReference type="eggNOG" id="COG2203">
    <property type="taxonomic scope" value="Bacteria"/>
</dbReference>
<name>A6F4L6_9GAMM</name>
<dbReference type="FunFam" id="1.10.287.130:FF:000001">
    <property type="entry name" value="Two-component sensor histidine kinase"/>
    <property type="match status" value="1"/>
</dbReference>
<comment type="caution">
    <text evidence="10">The sequence shown here is derived from an EMBL/GenBank/DDBJ whole genome shotgun (WGS) entry which is preliminary data.</text>
</comment>
<dbReference type="PROSITE" id="PS50112">
    <property type="entry name" value="PAS"/>
    <property type="match status" value="1"/>
</dbReference>
<evidence type="ECO:0000256" key="7">
    <source>
        <dbReference type="ARBA" id="ARBA00023136"/>
    </source>
</evidence>
<dbReference type="CDD" id="cd00082">
    <property type="entry name" value="HisKA"/>
    <property type="match status" value="1"/>
</dbReference>
<dbReference type="SMART" id="SM00387">
    <property type="entry name" value="HATPase_c"/>
    <property type="match status" value="1"/>
</dbReference>
<evidence type="ECO:0000256" key="6">
    <source>
        <dbReference type="ARBA" id="ARBA00023012"/>
    </source>
</evidence>
<dbReference type="FunFam" id="3.30.565.10:FF:000006">
    <property type="entry name" value="Sensor histidine kinase WalK"/>
    <property type="match status" value="1"/>
</dbReference>
<accession>A6F4L6</accession>
<dbReference type="Proteomes" id="UP000005856">
    <property type="component" value="Unassembled WGS sequence"/>
</dbReference>
<dbReference type="Pfam" id="PF08447">
    <property type="entry name" value="PAS_3"/>
    <property type="match status" value="1"/>
</dbReference>
<dbReference type="Pfam" id="PF13426">
    <property type="entry name" value="PAS_9"/>
    <property type="match status" value="1"/>
</dbReference>
<dbReference type="STRING" id="443152.MDG893_19534"/>
<dbReference type="InterPro" id="IPR013655">
    <property type="entry name" value="PAS_fold_3"/>
</dbReference>
<gene>
    <name evidence="10" type="ORF">MDG893_19534</name>
</gene>
<dbReference type="SUPFAM" id="SSF55781">
    <property type="entry name" value="GAF domain-like"/>
    <property type="match status" value="2"/>
</dbReference>
<dbReference type="InterPro" id="IPR003018">
    <property type="entry name" value="GAF"/>
</dbReference>
<dbReference type="Gene3D" id="1.10.287.130">
    <property type="match status" value="1"/>
</dbReference>
<evidence type="ECO:0000256" key="2">
    <source>
        <dbReference type="ARBA" id="ARBA00012438"/>
    </source>
</evidence>
<dbReference type="InterPro" id="IPR035965">
    <property type="entry name" value="PAS-like_dom_sf"/>
</dbReference>
<dbReference type="SMART" id="SM00086">
    <property type="entry name" value="PAC"/>
    <property type="match status" value="2"/>
</dbReference>
<protein>
    <recommendedName>
        <fullName evidence="2">histidine kinase</fullName>
        <ecNumber evidence="2">2.7.13.3</ecNumber>
    </recommendedName>
</protein>
<dbReference type="SMART" id="SM00388">
    <property type="entry name" value="HisKA"/>
    <property type="match status" value="1"/>
</dbReference>
<dbReference type="RefSeq" id="WP_007155200.1">
    <property type="nucleotide sequence ID" value="NZ_ABCP01000045.1"/>
</dbReference>
<dbReference type="SMART" id="SM00065">
    <property type="entry name" value="GAF"/>
    <property type="match status" value="2"/>
</dbReference>
<dbReference type="GO" id="GO:0000155">
    <property type="term" value="F:phosphorelay sensor kinase activity"/>
    <property type="evidence" value="ECO:0007669"/>
    <property type="project" value="InterPro"/>
</dbReference>
<dbReference type="Gene3D" id="3.30.565.10">
    <property type="entry name" value="Histidine kinase-like ATPase, C-terminal domain"/>
    <property type="match status" value="1"/>
</dbReference>
<dbReference type="Pfam" id="PF01590">
    <property type="entry name" value="GAF"/>
    <property type="match status" value="2"/>
</dbReference>
<dbReference type="PANTHER" id="PTHR43711">
    <property type="entry name" value="TWO-COMPONENT HISTIDINE KINASE"/>
    <property type="match status" value="1"/>
</dbReference>
<dbReference type="GO" id="GO:0005886">
    <property type="term" value="C:plasma membrane"/>
    <property type="evidence" value="ECO:0007669"/>
    <property type="project" value="UniProtKB-ARBA"/>
</dbReference>
<keyword evidence="6" id="KW-0902">Two-component regulatory system</keyword>
<keyword evidence="5" id="KW-0418">Kinase</keyword>
<dbReference type="InterPro" id="IPR003594">
    <property type="entry name" value="HATPase_dom"/>
</dbReference>
<evidence type="ECO:0000256" key="4">
    <source>
        <dbReference type="ARBA" id="ARBA00022679"/>
    </source>
</evidence>
<dbReference type="SMART" id="SM00091">
    <property type="entry name" value="PAS"/>
    <property type="match status" value="2"/>
</dbReference>
<dbReference type="EMBL" id="ABCP01000045">
    <property type="protein sequence ID" value="EDM46292.1"/>
    <property type="molecule type" value="Genomic_DNA"/>
</dbReference>
<dbReference type="Gene3D" id="3.30.450.40">
    <property type="match status" value="2"/>
</dbReference>
<dbReference type="PROSITE" id="PS50109">
    <property type="entry name" value="HIS_KIN"/>
    <property type="match status" value="1"/>
</dbReference>
<dbReference type="EC" id="2.7.13.3" evidence="2"/>
<feature type="domain" description="Histidine kinase" evidence="8">
    <location>
        <begin position="592"/>
        <end position="811"/>
    </location>
</feature>
<evidence type="ECO:0000313" key="10">
    <source>
        <dbReference type="EMBL" id="EDM46292.1"/>
    </source>
</evidence>
<dbReference type="InterPro" id="IPR000014">
    <property type="entry name" value="PAS"/>
</dbReference>
<evidence type="ECO:0000259" key="9">
    <source>
        <dbReference type="PROSITE" id="PS50112"/>
    </source>
</evidence>
<proteinExistence type="predicted"/>
<dbReference type="InterPro" id="IPR036097">
    <property type="entry name" value="HisK_dim/P_sf"/>
</dbReference>
<feature type="domain" description="PAS" evidence="9">
    <location>
        <begin position="332"/>
        <end position="408"/>
    </location>
</feature>
<dbReference type="InterPro" id="IPR036890">
    <property type="entry name" value="HATPase_C_sf"/>
</dbReference>
<dbReference type="AlphaFoldDB" id="A6F4L6"/>
<dbReference type="InterPro" id="IPR005467">
    <property type="entry name" value="His_kinase_dom"/>
</dbReference>
<dbReference type="Gene3D" id="3.30.450.20">
    <property type="entry name" value="PAS domain"/>
    <property type="match status" value="2"/>
</dbReference>
<dbReference type="CDD" id="cd00130">
    <property type="entry name" value="PAS"/>
    <property type="match status" value="2"/>
</dbReference>
<evidence type="ECO:0000256" key="5">
    <source>
        <dbReference type="ARBA" id="ARBA00022777"/>
    </source>
</evidence>
<comment type="catalytic activity">
    <reaction evidence="1">
        <text>ATP + protein L-histidine = ADP + protein N-phospho-L-histidine.</text>
        <dbReference type="EC" id="2.7.13.3"/>
    </reaction>
</comment>
<sequence length="815" mass="92175">MIAPQHPYNEAVRLLALKRTHLLDTSPEERFDRFTRMAKLAFGVPIALVSLVDDKRQWFKSCQGLEARETPRDISFCGHAILSDRLFIVEDTHEDSRFADNPLVTGPPHIRFYAGAQLHSHDGYRLGTLCIIDTRPRTLDHDQRVLLEELARCVDEEINDFEASKSRQEQLEKTRILSALNNLTVDASAPLEQKIGMALDLGRQHLELETGIVSEITSEVYTIRWFRAPDNSPLEAGLSLPVAQTYCSLMLAKGDHLAISHMADSRYRNQSCYAQMGLESYIAAPIEFDGKLFGTLNFSSISPRSRPFTDLDRLFIVWLAQWMAALLQQHSHEDTLRKLSENVPGMLYQYHEEKDGHSRFLYCSEGIRDIYGLSPKDVEHDASAAFDTIHPDDLGSVEEAIHQSRKSLAVWDCQYRVSRPGEPWKWVQGRATPERRPDGSSIWHGFIADIDESKRAQLELQEREQQLRTFFELSPIGILLTDFRSGRNLDVNAALLNFTGYSYSQFIALNYWDVTPDDFETQTQQAISDLKEHGQFGPFEQEFVRKDGARIPILIQGVMIERIEGKPLIWSLVEDISERRKVDRMKNEFISTVSHELRTPLTSISGSLGLIAGGVFGALPDEVKTMVAIAARNSDQLRHLIDDLLDMEKLVSGKMELRMQSENISAIIQDSLDRVSTYAVDRQISLRLENQHPWAKAFIDARRLGQALDNLLSNAIKFSPQEAEVVIFTHLHNGLFRIEVTDYGTGIPEAFQPRIFEKFAQADSSDTRGRGGTGLGLAITREIMSQMGGGVGFKSTEGYGSTFWLDIKPDESADE</sequence>